<dbReference type="EMBL" id="BRZM01000110">
    <property type="protein sequence ID" value="GLD67394.1"/>
    <property type="molecule type" value="Genomic_DNA"/>
</dbReference>
<dbReference type="AlphaFoldDB" id="A0AAD3REF5"/>
<dbReference type="Proteomes" id="UP001279410">
    <property type="component" value="Unassembled WGS sequence"/>
</dbReference>
<evidence type="ECO:0000256" key="1">
    <source>
        <dbReference type="SAM" id="MobiDB-lite"/>
    </source>
</evidence>
<comment type="caution">
    <text evidence="2">The sequence shown here is derived from an EMBL/GenBank/DDBJ whole genome shotgun (WGS) entry which is preliminary data.</text>
</comment>
<feature type="region of interest" description="Disordered" evidence="1">
    <location>
        <begin position="43"/>
        <end position="75"/>
    </location>
</feature>
<dbReference type="PANTHER" id="PTHR31781">
    <property type="entry name" value="UNC80"/>
    <property type="match status" value="1"/>
</dbReference>
<name>A0AAD3REF5_LATJO</name>
<sequence length="75" mass="7803">MLDLTAVLRALYAVLSHDISSRICDVALNIIDCLLQLGVVPGMGKKLSKPDNKENQEARAKDPASQGLGGGAQGG</sequence>
<feature type="compositionally biased region" description="Basic and acidic residues" evidence="1">
    <location>
        <begin position="48"/>
        <end position="62"/>
    </location>
</feature>
<evidence type="ECO:0000313" key="2">
    <source>
        <dbReference type="EMBL" id="GLD67394.1"/>
    </source>
</evidence>
<accession>A0AAD3REF5</accession>
<dbReference type="GO" id="GO:0034703">
    <property type="term" value="C:cation channel complex"/>
    <property type="evidence" value="ECO:0007669"/>
    <property type="project" value="TreeGrafter"/>
</dbReference>
<dbReference type="PANTHER" id="PTHR31781:SF1">
    <property type="entry name" value="PROTEIN UNC-80 HOMOLOG"/>
    <property type="match status" value="1"/>
</dbReference>
<keyword evidence="3" id="KW-1185">Reference proteome</keyword>
<organism evidence="2 3">
    <name type="scientific">Lates japonicus</name>
    <name type="common">Japanese lates</name>
    <dbReference type="NCBI Taxonomy" id="270547"/>
    <lineage>
        <taxon>Eukaryota</taxon>
        <taxon>Metazoa</taxon>
        <taxon>Chordata</taxon>
        <taxon>Craniata</taxon>
        <taxon>Vertebrata</taxon>
        <taxon>Euteleostomi</taxon>
        <taxon>Actinopterygii</taxon>
        <taxon>Neopterygii</taxon>
        <taxon>Teleostei</taxon>
        <taxon>Neoteleostei</taxon>
        <taxon>Acanthomorphata</taxon>
        <taxon>Carangaria</taxon>
        <taxon>Carangaria incertae sedis</taxon>
        <taxon>Centropomidae</taxon>
        <taxon>Lates</taxon>
    </lineage>
</organism>
<dbReference type="GO" id="GO:0030424">
    <property type="term" value="C:axon"/>
    <property type="evidence" value="ECO:0007669"/>
    <property type="project" value="TreeGrafter"/>
</dbReference>
<protein>
    <submittedName>
        <fullName evidence="2">Protein unc-80 homolog</fullName>
    </submittedName>
</protein>
<proteinExistence type="predicted"/>
<evidence type="ECO:0000313" key="3">
    <source>
        <dbReference type="Proteomes" id="UP001279410"/>
    </source>
</evidence>
<reference evidence="2" key="1">
    <citation type="submission" date="2022-08" db="EMBL/GenBank/DDBJ databases">
        <title>Genome sequencing of akame (Lates japonicus).</title>
        <authorList>
            <person name="Hashiguchi Y."/>
            <person name="Takahashi H."/>
        </authorList>
    </citation>
    <scope>NUCLEOTIDE SEQUENCE</scope>
    <source>
        <strain evidence="2">Kochi</strain>
    </source>
</reference>
<dbReference type="GO" id="GO:0005261">
    <property type="term" value="F:monoatomic cation channel activity"/>
    <property type="evidence" value="ECO:0007669"/>
    <property type="project" value="TreeGrafter"/>
</dbReference>
<dbReference type="GO" id="GO:0055080">
    <property type="term" value="P:monoatomic cation homeostasis"/>
    <property type="evidence" value="ECO:0007669"/>
    <property type="project" value="TreeGrafter"/>
</dbReference>
<gene>
    <name evidence="2" type="ORF">AKAME5_001874300</name>
</gene>